<dbReference type="InterPro" id="IPR001296">
    <property type="entry name" value="Glyco_trans_1"/>
</dbReference>
<name>A0A1H2QBS7_THIRO</name>
<gene>
    <name evidence="3" type="ORF">SAMN05421783_101195</name>
</gene>
<dbReference type="GO" id="GO:1901135">
    <property type="term" value="P:carbohydrate derivative metabolic process"/>
    <property type="evidence" value="ECO:0007669"/>
    <property type="project" value="UniProtKB-ARBA"/>
</dbReference>
<keyword evidence="4" id="KW-1185">Reference proteome</keyword>
<dbReference type="PANTHER" id="PTHR12526:SF630">
    <property type="entry name" value="GLYCOSYLTRANSFERASE"/>
    <property type="match status" value="1"/>
</dbReference>
<dbReference type="GO" id="GO:0016757">
    <property type="term" value="F:glycosyltransferase activity"/>
    <property type="evidence" value="ECO:0007669"/>
    <property type="project" value="InterPro"/>
</dbReference>
<feature type="domain" description="Glycosyl transferase family 1" evidence="1">
    <location>
        <begin position="177"/>
        <end position="337"/>
    </location>
</feature>
<organism evidence="3 4">
    <name type="scientific">Thiocapsa roseopersicina</name>
    <dbReference type="NCBI Taxonomy" id="1058"/>
    <lineage>
        <taxon>Bacteria</taxon>
        <taxon>Pseudomonadati</taxon>
        <taxon>Pseudomonadota</taxon>
        <taxon>Gammaproteobacteria</taxon>
        <taxon>Chromatiales</taxon>
        <taxon>Chromatiaceae</taxon>
        <taxon>Thiocapsa</taxon>
    </lineage>
</organism>
<keyword evidence="3" id="KW-0808">Transferase</keyword>
<protein>
    <submittedName>
        <fullName evidence="3">Glycosyltransferase involved in cell wall bisynthesis</fullName>
    </submittedName>
</protein>
<dbReference type="RefSeq" id="WP_093027225.1">
    <property type="nucleotide sequence ID" value="NZ_FNNZ01000001.1"/>
</dbReference>
<feature type="domain" description="Glycosyltransferase subfamily 4-like N-terminal" evidence="2">
    <location>
        <begin position="16"/>
        <end position="170"/>
    </location>
</feature>
<dbReference type="InterPro" id="IPR028098">
    <property type="entry name" value="Glyco_trans_4-like_N"/>
</dbReference>
<accession>A0A1H2QBS7</accession>
<dbReference type="SUPFAM" id="SSF53756">
    <property type="entry name" value="UDP-Glycosyltransferase/glycogen phosphorylase"/>
    <property type="match status" value="1"/>
</dbReference>
<dbReference type="PANTHER" id="PTHR12526">
    <property type="entry name" value="GLYCOSYLTRANSFERASE"/>
    <property type="match status" value="1"/>
</dbReference>
<proteinExistence type="predicted"/>
<dbReference type="AlphaFoldDB" id="A0A1H2QBS7"/>
<dbReference type="CDD" id="cd03801">
    <property type="entry name" value="GT4_PimA-like"/>
    <property type="match status" value="1"/>
</dbReference>
<evidence type="ECO:0000313" key="4">
    <source>
        <dbReference type="Proteomes" id="UP000198816"/>
    </source>
</evidence>
<dbReference type="STRING" id="1058.SAMN05421783_101195"/>
<dbReference type="OrthoDB" id="9775208at2"/>
<reference evidence="4" key="1">
    <citation type="submission" date="2016-10" db="EMBL/GenBank/DDBJ databases">
        <authorList>
            <person name="Varghese N."/>
            <person name="Submissions S."/>
        </authorList>
    </citation>
    <scope>NUCLEOTIDE SEQUENCE [LARGE SCALE GENOMIC DNA]</scope>
    <source>
        <strain evidence="4">DSM 217</strain>
    </source>
</reference>
<dbReference type="EMBL" id="FNNZ01000001">
    <property type="protein sequence ID" value="SDW04238.1"/>
    <property type="molecule type" value="Genomic_DNA"/>
</dbReference>
<dbReference type="Proteomes" id="UP000198816">
    <property type="component" value="Unassembled WGS sequence"/>
</dbReference>
<evidence type="ECO:0000259" key="2">
    <source>
        <dbReference type="Pfam" id="PF13439"/>
    </source>
</evidence>
<dbReference type="PROSITE" id="PS51257">
    <property type="entry name" value="PROKAR_LIPOPROTEIN"/>
    <property type="match status" value="1"/>
</dbReference>
<evidence type="ECO:0000313" key="3">
    <source>
        <dbReference type="EMBL" id="SDW04238.1"/>
    </source>
</evidence>
<evidence type="ECO:0000259" key="1">
    <source>
        <dbReference type="Pfam" id="PF00534"/>
    </source>
</evidence>
<dbReference type="Gene3D" id="3.40.50.2000">
    <property type="entry name" value="Glycogen Phosphorylase B"/>
    <property type="match status" value="2"/>
</dbReference>
<dbReference type="Pfam" id="PF00534">
    <property type="entry name" value="Glycos_transf_1"/>
    <property type="match status" value="1"/>
</dbReference>
<dbReference type="Pfam" id="PF13439">
    <property type="entry name" value="Glyco_transf_4"/>
    <property type="match status" value="1"/>
</dbReference>
<sequence length="433" mass="48355">MKRVLILYQSSTAACGVGTWIDALSATLHPQGWDVRVGLAWGRRFHDPSRVEVFRLGLQTLRMDGRSGTEESRIQAIERAIVATDPDVVLLTVLDSAFEAMRRVRYRGASCRLVAVNHGNLPILAASLLQNRDVIDQVVCVSRLSYQAIGGALEGFEPERVRHIPNAVDVPTLSRNKADHPMRIGYVGRLAEEKRAGDIEPFFRALHRRLPTVEMWVAGEGEHAPSMRLLAAEFPFSFRYFGELDRSVLERDFYPVLDLLVHFSAAEAWGFSIAEAMSYGVVPVTSKFLGLVSDGLVTEGETGLVFPVGDVPRAVELAVRLCSDTPLRERLSASAKTQIRDGFSLERFGERWAQTLNECLKLPALPVPARPSSLEVRGRFGLPGPQWERLRRLLRKRIPHASPGEEWPHFRCTDELILEQMREAFSASEGAHS</sequence>